<evidence type="ECO:0000256" key="7">
    <source>
        <dbReference type="ARBA" id="ARBA00023069"/>
    </source>
</evidence>
<evidence type="ECO:0000256" key="4">
    <source>
        <dbReference type="ARBA" id="ARBA00021752"/>
    </source>
</evidence>
<keyword evidence="7" id="KW-0969">Cilium</keyword>
<sequence length="472" mass="55397">MLHRDNQLKLSRSHANSPLEEGTMANKVLISIMPTPDNNVTKAVPRSARKQVKIDALKILDPARTKLTSIEAERIISVLENTIKKIERVGLFSYLAENLDRYSVAFGVELMCAMKEYQKIEKYLQVVVNSKYEEPEESKPSRSQKLKAKAKEERMKQERVHNIQILEQALKNSVKDILRLFQGNPVGCHAIKLEYRAEHQTCKELIQGLEELREFTFERLLVTSTEEREKMKYVQDVIFRDKKNEEVIAALEAELEKAYQDKENEVLKKNDIIRKLKTNLHQLELFSEDYIRQTKLEAEKQQQADMKASELKVTKLQEMITDRRANLTNMITEHRDAELALRKRKYKVETEVENWILKYDADMGEKQEEFEELEKVHKVENSQLTELEGKLHMLEDEYKQIMDEKEVKELERKAKEEELLKTTKAVVTIQAFWKGYKVRQLVKTLRKKKKKKKGKKRRGKAKAGRKGKGKKK</sequence>
<comment type="subunit">
    <text evidence="11">Component of the nexin-dynein regulatory complex (N-DRC). Interacts with CFAP52.</text>
</comment>
<proteinExistence type="inferred from homology"/>
<keyword evidence="6" id="KW-0282">Flagellum</keyword>
<evidence type="ECO:0000256" key="11">
    <source>
        <dbReference type="ARBA" id="ARBA00046836"/>
    </source>
</evidence>
<reference evidence="15" key="2">
    <citation type="journal article" date="2007" name="PLoS Biol.">
        <title>Survey sequencing and comparative analysis of the elephant shark (Callorhinchus milii) genome.</title>
        <authorList>
            <person name="Venkatesh B."/>
            <person name="Kirkness E.F."/>
            <person name="Loh Y.H."/>
            <person name="Halpern A.L."/>
            <person name="Lee A.P."/>
            <person name="Johnson J."/>
            <person name="Dandona N."/>
            <person name="Viswanathan L.D."/>
            <person name="Tay A."/>
            <person name="Venter J.C."/>
            <person name="Strausberg R.L."/>
            <person name="Brenner S."/>
        </authorList>
    </citation>
    <scope>NUCLEOTIDE SEQUENCE [LARGE SCALE GENOMIC DNA]</scope>
</reference>
<dbReference type="PANTHER" id="PTHR31598:SF1">
    <property type="entry name" value="DYNEIN REGULATORY COMPLEX PROTEIN 10"/>
    <property type="match status" value="1"/>
</dbReference>
<dbReference type="InParanoid" id="A0A4W3HS06"/>
<reference evidence="14" key="4">
    <citation type="submission" date="2025-08" db="UniProtKB">
        <authorList>
            <consortium name="Ensembl"/>
        </authorList>
    </citation>
    <scope>IDENTIFICATION</scope>
</reference>
<dbReference type="Proteomes" id="UP000314986">
    <property type="component" value="Unassembled WGS sequence"/>
</dbReference>
<feature type="coiled-coil region" evidence="12">
    <location>
        <begin position="248"/>
        <end position="279"/>
    </location>
</feature>
<dbReference type="Gene3D" id="1.20.5.190">
    <property type="match status" value="1"/>
</dbReference>
<keyword evidence="9" id="KW-0966">Cell projection</keyword>
<dbReference type="OMA" id="AKIQKYW"/>
<reference evidence="14" key="5">
    <citation type="submission" date="2025-09" db="UniProtKB">
        <authorList>
            <consortium name="Ensembl"/>
        </authorList>
    </citation>
    <scope>IDENTIFICATION</scope>
</reference>
<evidence type="ECO:0000256" key="3">
    <source>
        <dbReference type="ARBA" id="ARBA00009071"/>
    </source>
</evidence>
<evidence type="ECO:0000256" key="5">
    <source>
        <dbReference type="ARBA" id="ARBA00022490"/>
    </source>
</evidence>
<dbReference type="SMART" id="SM00015">
    <property type="entry name" value="IQ"/>
    <property type="match status" value="1"/>
</dbReference>
<comment type="subcellular location">
    <subcellularLocation>
        <location evidence="2">Cytoplasm</location>
        <location evidence="2">Cytoskeleton</location>
        <location evidence="2">Flagellum axoneme</location>
    </subcellularLocation>
</comment>
<protein>
    <recommendedName>
        <fullName evidence="4">Dynein regulatory complex protein 10</fullName>
    </recommendedName>
    <alternativeName>
        <fullName evidence="10">IQ domain-containing protein D</fullName>
    </alternativeName>
</protein>
<dbReference type="GeneTree" id="ENSGT00730000111354"/>
<accession>A0A4W3HS06</accession>
<evidence type="ECO:0000256" key="8">
    <source>
        <dbReference type="ARBA" id="ARBA00023212"/>
    </source>
</evidence>
<comment type="function">
    <text evidence="1">Component of the nexin-dynein regulatory complex (N-DRC), a key regulator of ciliary/flagellar motility which maintains the alignment and integrity of the distal axoneme and regulates microtubule sliding in motile axonemes.</text>
</comment>
<evidence type="ECO:0000256" key="6">
    <source>
        <dbReference type="ARBA" id="ARBA00022846"/>
    </source>
</evidence>
<feature type="coiled-coil region" evidence="12">
    <location>
        <begin position="370"/>
        <end position="418"/>
    </location>
</feature>
<dbReference type="InterPro" id="IPR042815">
    <property type="entry name" value="DRC10"/>
</dbReference>
<evidence type="ECO:0000256" key="9">
    <source>
        <dbReference type="ARBA" id="ARBA00023273"/>
    </source>
</evidence>
<dbReference type="Ensembl" id="ENSCMIT00000018433.1">
    <property type="protein sequence ID" value="ENSCMIP00000018090.1"/>
    <property type="gene ID" value="ENSCMIG00000008544.1"/>
</dbReference>
<dbReference type="PANTHER" id="PTHR31598">
    <property type="entry name" value="IQ DOMAIN-CONTAINING PROTEIN D"/>
    <property type="match status" value="1"/>
</dbReference>
<gene>
    <name evidence="14" type="primary">iqcd</name>
</gene>
<keyword evidence="12" id="KW-0175">Coiled coil</keyword>
<keyword evidence="15" id="KW-1185">Reference proteome</keyword>
<organism evidence="14 15">
    <name type="scientific">Callorhinchus milii</name>
    <name type="common">Ghost shark</name>
    <dbReference type="NCBI Taxonomy" id="7868"/>
    <lineage>
        <taxon>Eukaryota</taxon>
        <taxon>Metazoa</taxon>
        <taxon>Chordata</taxon>
        <taxon>Craniata</taxon>
        <taxon>Vertebrata</taxon>
        <taxon>Chondrichthyes</taxon>
        <taxon>Holocephali</taxon>
        <taxon>Chimaeriformes</taxon>
        <taxon>Callorhinchidae</taxon>
        <taxon>Callorhinchus</taxon>
    </lineage>
</organism>
<evidence type="ECO:0000256" key="1">
    <source>
        <dbReference type="ARBA" id="ARBA00003029"/>
    </source>
</evidence>
<dbReference type="Pfam" id="PF00612">
    <property type="entry name" value="IQ"/>
    <property type="match status" value="1"/>
</dbReference>
<evidence type="ECO:0000256" key="10">
    <source>
        <dbReference type="ARBA" id="ARBA00032180"/>
    </source>
</evidence>
<keyword evidence="8" id="KW-0206">Cytoskeleton</keyword>
<feature type="region of interest" description="Disordered" evidence="13">
    <location>
        <begin position="444"/>
        <end position="472"/>
    </location>
</feature>
<reference evidence="15" key="3">
    <citation type="journal article" date="2014" name="Nature">
        <title>Elephant shark genome provides unique insights into gnathostome evolution.</title>
        <authorList>
            <consortium name="International Elephant Shark Genome Sequencing Consortium"/>
            <person name="Venkatesh B."/>
            <person name="Lee A.P."/>
            <person name="Ravi V."/>
            <person name="Maurya A.K."/>
            <person name="Lian M.M."/>
            <person name="Swann J.B."/>
            <person name="Ohta Y."/>
            <person name="Flajnik M.F."/>
            <person name="Sutoh Y."/>
            <person name="Kasahara M."/>
            <person name="Hoon S."/>
            <person name="Gangu V."/>
            <person name="Roy S.W."/>
            <person name="Irimia M."/>
            <person name="Korzh V."/>
            <person name="Kondrychyn I."/>
            <person name="Lim Z.W."/>
            <person name="Tay B.H."/>
            <person name="Tohari S."/>
            <person name="Kong K.W."/>
            <person name="Ho S."/>
            <person name="Lorente-Galdos B."/>
            <person name="Quilez J."/>
            <person name="Marques-Bonet T."/>
            <person name="Raney B.J."/>
            <person name="Ingham P.W."/>
            <person name="Tay A."/>
            <person name="Hillier L.W."/>
            <person name="Minx P."/>
            <person name="Boehm T."/>
            <person name="Wilson R.K."/>
            <person name="Brenner S."/>
            <person name="Warren W.C."/>
        </authorList>
    </citation>
    <scope>NUCLEOTIDE SEQUENCE [LARGE SCALE GENOMIC DNA]</scope>
</reference>
<evidence type="ECO:0000313" key="14">
    <source>
        <dbReference type="Ensembl" id="ENSCMIP00000018090.1"/>
    </source>
</evidence>
<dbReference type="PROSITE" id="PS50096">
    <property type="entry name" value="IQ"/>
    <property type="match status" value="1"/>
</dbReference>
<name>A0A4W3HS06_CALMI</name>
<dbReference type="STRING" id="7868.ENSCMIP00000018090"/>
<evidence type="ECO:0000256" key="13">
    <source>
        <dbReference type="SAM" id="MobiDB-lite"/>
    </source>
</evidence>
<reference evidence="15" key="1">
    <citation type="journal article" date="2006" name="Science">
        <title>Ancient noncoding elements conserved in the human genome.</title>
        <authorList>
            <person name="Venkatesh B."/>
            <person name="Kirkness E.F."/>
            <person name="Loh Y.H."/>
            <person name="Halpern A.L."/>
            <person name="Lee A.P."/>
            <person name="Johnson J."/>
            <person name="Dandona N."/>
            <person name="Viswanathan L.D."/>
            <person name="Tay A."/>
            <person name="Venter J.C."/>
            <person name="Strausberg R.L."/>
            <person name="Brenner S."/>
        </authorList>
    </citation>
    <scope>NUCLEOTIDE SEQUENCE [LARGE SCALE GENOMIC DNA]</scope>
</reference>
<dbReference type="InterPro" id="IPR000048">
    <property type="entry name" value="IQ_motif_EF-hand-BS"/>
</dbReference>
<comment type="similarity">
    <text evidence="3">Belongs to the DRC10 family.</text>
</comment>
<keyword evidence="5" id="KW-0963">Cytoplasm</keyword>
<dbReference type="AlphaFoldDB" id="A0A4W3HS06"/>
<evidence type="ECO:0000313" key="15">
    <source>
        <dbReference type="Proteomes" id="UP000314986"/>
    </source>
</evidence>
<evidence type="ECO:0000256" key="12">
    <source>
        <dbReference type="SAM" id="Coils"/>
    </source>
</evidence>
<evidence type="ECO:0000256" key="2">
    <source>
        <dbReference type="ARBA" id="ARBA00004611"/>
    </source>
</evidence>